<comment type="caution">
    <text evidence="1">The sequence shown here is derived from an EMBL/GenBank/DDBJ whole genome shotgun (WGS) entry which is preliminary data.</text>
</comment>
<dbReference type="AlphaFoldDB" id="A0A0P7BPW3"/>
<evidence type="ECO:0000313" key="2">
    <source>
        <dbReference type="Proteomes" id="UP000050424"/>
    </source>
</evidence>
<name>A0A0P7BPW3_9HYPO</name>
<protein>
    <submittedName>
        <fullName evidence="1">Uncharacterized protein</fullName>
    </submittedName>
</protein>
<sequence length="652" mass="74232">MAGRDMADLAQRYLAFAEQETPQSITVIEAALKRGNTPHGVEDHLLRRDHPDAKTRLWIVDRIMEPQTVPHFVQFLISGRLPNGEQCALPRPTEDEAFDIAQPFSAWAPAPYNDIRRSAMDTMMVRIGSFEDSARLLSISKELHTMKSRIWEGIMPLSERRWRDLKLDEPDNLDAACQYMAAVTRVFHYLNYPKVKKALRETFNLISDEARTYGDAMNARRAARADGSYERLNVPALWYEFIKAHYDLVTTTAHRWVVEHVDRLREPVVQELNDHQPEIPGPADARQWLLTNKLHDLLENGAHADFAIALPMDGYKGSALAALDDVPLNARDNQRYCEEAITWNTHTSRRKLDYSGRLRYLSRQEAYERGMAQLQSPPFSVSPAPNDPVSLVRIARSMITAQHRARRELRGEAKISEMDLWFKQVLKEYGNPRFEWGYVIYQLSHEHSEEQWTSFKAKFEADVADWGHGMAEIDPVRSMCKVHWLDGGNLGIDDGDIEAAKRHFKTYVNSGNEPEQIRKNMFLIADPSVVNSYLEPVTPKVHFVLLVDAKFKPDNDNLGRGSESPGYTGTLRVLPSLLWDDIGAMLVMRNQTLVDLWPLAMTRPALMYEGPVPLPVLLFPSLDSLGPGLARVVSTVWILVVSAVLEREAFGK</sequence>
<organism evidence="1 2">
    <name type="scientific">Neonectria ditissima</name>
    <dbReference type="NCBI Taxonomy" id="78410"/>
    <lineage>
        <taxon>Eukaryota</taxon>
        <taxon>Fungi</taxon>
        <taxon>Dikarya</taxon>
        <taxon>Ascomycota</taxon>
        <taxon>Pezizomycotina</taxon>
        <taxon>Sordariomycetes</taxon>
        <taxon>Hypocreomycetidae</taxon>
        <taxon>Hypocreales</taxon>
        <taxon>Nectriaceae</taxon>
        <taxon>Neonectria</taxon>
    </lineage>
</organism>
<dbReference type="EMBL" id="LKCW01000040">
    <property type="protein sequence ID" value="KPM42938.1"/>
    <property type="molecule type" value="Genomic_DNA"/>
</dbReference>
<reference evidence="1 2" key="1">
    <citation type="submission" date="2015-09" db="EMBL/GenBank/DDBJ databases">
        <title>Draft genome of a European isolate of the apple canker pathogen Neonectria ditissima.</title>
        <authorList>
            <person name="Gomez-Cortecero A."/>
            <person name="Harrison R.J."/>
            <person name="Armitage A.D."/>
        </authorList>
    </citation>
    <scope>NUCLEOTIDE SEQUENCE [LARGE SCALE GENOMIC DNA]</scope>
    <source>
        <strain evidence="1 2">R09/05</strain>
    </source>
</reference>
<dbReference type="STRING" id="78410.A0A0P7BPW3"/>
<evidence type="ECO:0000313" key="1">
    <source>
        <dbReference type="EMBL" id="KPM42938.1"/>
    </source>
</evidence>
<proteinExistence type="predicted"/>
<keyword evidence="2" id="KW-1185">Reference proteome</keyword>
<dbReference type="Proteomes" id="UP000050424">
    <property type="component" value="Unassembled WGS sequence"/>
</dbReference>
<gene>
    <name evidence="1" type="ORF">AK830_g3638</name>
</gene>
<accession>A0A0P7BPW3</accession>
<dbReference type="OrthoDB" id="3437405at2759"/>